<feature type="transmembrane region" description="Helical" evidence="1">
    <location>
        <begin position="153"/>
        <end position="172"/>
    </location>
</feature>
<reference evidence="2 3" key="1">
    <citation type="journal article" date="2018" name="Sci. Rep.">
        <title>Genomic signatures of local adaptation to the degree of environmental predictability in rotifers.</title>
        <authorList>
            <person name="Franch-Gras L."/>
            <person name="Hahn C."/>
            <person name="Garcia-Roger E.M."/>
            <person name="Carmona M.J."/>
            <person name="Serra M."/>
            <person name="Gomez A."/>
        </authorList>
    </citation>
    <scope>NUCLEOTIDE SEQUENCE [LARGE SCALE GENOMIC DNA]</scope>
    <source>
        <strain evidence="2">HYR1</strain>
    </source>
</reference>
<proteinExistence type="predicted"/>
<keyword evidence="3" id="KW-1185">Reference proteome</keyword>
<protein>
    <submittedName>
        <fullName evidence="2">Uncharacterized protein</fullName>
    </submittedName>
</protein>
<evidence type="ECO:0000313" key="3">
    <source>
        <dbReference type="Proteomes" id="UP000276133"/>
    </source>
</evidence>
<evidence type="ECO:0000256" key="1">
    <source>
        <dbReference type="SAM" id="Phobius"/>
    </source>
</evidence>
<dbReference type="Proteomes" id="UP000276133">
    <property type="component" value="Unassembled WGS sequence"/>
</dbReference>
<feature type="transmembrane region" description="Helical" evidence="1">
    <location>
        <begin position="207"/>
        <end position="228"/>
    </location>
</feature>
<evidence type="ECO:0000313" key="2">
    <source>
        <dbReference type="EMBL" id="RNA01492.1"/>
    </source>
</evidence>
<sequence length="231" mass="26000">MEWMERMDGTEWMERMDGTEWMERMDRTKWMEWNGNIMLFSKNAKYEIKSKIKWIHENIDTKKAKIRLKKYIYIRKTRPHVQSPTVLHCAKHFLLLFFGTYFAVCPATSGARAPTAGQTSATAVCGHFFCLLLVGLDSDLNDRSGGIFGRPRLLLGGLLLLLGVFFVSAALLDHTGHELALGLGRGLLGPLGAQAQRRKLVRVQPEVLFGLGLLFGLFGVRLAALLALHDL</sequence>
<comment type="caution">
    <text evidence="2">The sequence shown here is derived from an EMBL/GenBank/DDBJ whole genome shotgun (WGS) entry which is preliminary data.</text>
</comment>
<organism evidence="2 3">
    <name type="scientific">Brachionus plicatilis</name>
    <name type="common">Marine rotifer</name>
    <name type="synonym">Brachionus muelleri</name>
    <dbReference type="NCBI Taxonomy" id="10195"/>
    <lineage>
        <taxon>Eukaryota</taxon>
        <taxon>Metazoa</taxon>
        <taxon>Spiralia</taxon>
        <taxon>Gnathifera</taxon>
        <taxon>Rotifera</taxon>
        <taxon>Eurotatoria</taxon>
        <taxon>Monogononta</taxon>
        <taxon>Pseudotrocha</taxon>
        <taxon>Ploima</taxon>
        <taxon>Brachionidae</taxon>
        <taxon>Brachionus</taxon>
    </lineage>
</organism>
<accession>A0A3M7PQT6</accession>
<name>A0A3M7PQT6_BRAPC</name>
<keyword evidence="1" id="KW-1133">Transmembrane helix</keyword>
<gene>
    <name evidence="2" type="ORF">BpHYR1_030798</name>
</gene>
<feature type="non-terminal residue" evidence="2">
    <location>
        <position position="231"/>
    </location>
</feature>
<dbReference type="AlphaFoldDB" id="A0A3M7PQT6"/>
<keyword evidence="1" id="KW-0812">Transmembrane</keyword>
<keyword evidence="1" id="KW-0472">Membrane</keyword>
<dbReference type="EMBL" id="REGN01009303">
    <property type="protein sequence ID" value="RNA01492.1"/>
    <property type="molecule type" value="Genomic_DNA"/>
</dbReference>